<dbReference type="Gene3D" id="3.30.470.20">
    <property type="entry name" value="ATP-grasp fold, B domain"/>
    <property type="match status" value="1"/>
</dbReference>
<reference evidence="9" key="1">
    <citation type="submission" date="2022-01" db="EMBL/GenBank/DDBJ databases">
        <authorList>
            <person name="Braso-Vives M."/>
        </authorList>
    </citation>
    <scope>NUCLEOTIDE SEQUENCE</scope>
</reference>
<feature type="compositionally biased region" description="Low complexity" evidence="8">
    <location>
        <begin position="1423"/>
        <end position="1452"/>
    </location>
</feature>
<evidence type="ECO:0000313" key="9">
    <source>
        <dbReference type="EMBL" id="CAH1261957.1"/>
    </source>
</evidence>
<dbReference type="FunFam" id="3.30.470.20:FF:000009">
    <property type="entry name" value="tubulin polyglutamylase TTLL5 isoform X1"/>
    <property type="match status" value="1"/>
</dbReference>
<evidence type="ECO:0000313" key="10">
    <source>
        <dbReference type="Proteomes" id="UP000838412"/>
    </source>
</evidence>
<evidence type="ECO:0000256" key="7">
    <source>
        <dbReference type="ARBA" id="ARBA00049274"/>
    </source>
</evidence>
<feature type="compositionally biased region" description="Low complexity" evidence="8">
    <location>
        <begin position="656"/>
        <end position="674"/>
    </location>
</feature>
<keyword evidence="3" id="KW-0493">Microtubule</keyword>
<feature type="compositionally biased region" description="Basic and acidic residues" evidence="8">
    <location>
        <begin position="571"/>
        <end position="583"/>
    </location>
</feature>
<dbReference type="PANTHER" id="PTHR12241:SF145">
    <property type="entry name" value="TUBULIN POLYGLUTAMYLASE TTLL5"/>
    <property type="match status" value="1"/>
</dbReference>
<feature type="compositionally biased region" description="Low complexity" evidence="8">
    <location>
        <begin position="1064"/>
        <end position="1079"/>
    </location>
</feature>
<dbReference type="EMBL" id="OV696689">
    <property type="protein sequence ID" value="CAH1261957.1"/>
    <property type="molecule type" value="Genomic_DNA"/>
</dbReference>
<feature type="compositionally biased region" description="Basic and acidic residues" evidence="8">
    <location>
        <begin position="645"/>
        <end position="654"/>
    </location>
</feature>
<evidence type="ECO:0000256" key="3">
    <source>
        <dbReference type="ARBA" id="ARBA00022701"/>
    </source>
</evidence>
<dbReference type="GO" id="GO:0070740">
    <property type="term" value="F:tubulin-glutamic acid ligase activity"/>
    <property type="evidence" value="ECO:0007669"/>
    <property type="project" value="TreeGrafter"/>
</dbReference>
<feature type="region of interest" description="Disordered" evidence="8">
    <location>
        <begin position="1044"/>
        <end position="1151"/>
    </location>
</feature>
<feature type="region of interest" description="Disordered" evidence="8">
    <location>
        <begin position="414"/>
        <end position="474"/>
    </location>
</feature>
<feature type="compositionally biased region" description="Polar residues" evidence="8">
    <location>
        <begin position="1106"/>
        <end position="1117"/>
    </location>
</feature>
<dbReference type="OrthoDB" id="2016263at2759"/>
<sequence length="1529" mass="167512">MPTKKVASDSEEVGSEAESEDNRHKELINVNCKFISWTGPGKRVPILIFKAENMFVKNKELKTVGEKYHLSYKMVRTESKLVRSILASHGFHEVHPNSNDFNLMWTGSHLKPFSLRCMHEFQKINHFPRSYELTRKDRLYKNIQRMQQSKGVKNFDFIPGSFILPSEYQEFCTAFLRDKGPWIVKPIASSRGRGIYLVNHPQQVPVDENILVSRYIHNPLTIDGFKFDIRIYVAVTCYDPLLIYLYEEGLTRFATVKYEKSNRTLKNQMMHLTNYSVNKKSSDYVRCDDPDVEDYGNKWTMSAMLRYLKQEGLDTTALMVRIEDVVVKTILSAEMHIATACKMFMPYRGNCFEVYGFDILVDENLKPWLLEVNLSPSLACDAPLDLKVKSHMIADLFALTGFMCHDPMVRKIQQSKRNQDIAAKTAQRAQSARERPDYSVGRQRPQSAGSVNVRQLRDRPQSGPGSWAKVEGSSLSREEQKVLGRVKEEFGRKGGFIRLFPAPDSWEHYGTFLEYKTTMNKMLVDKLFPNRARGYRGGRATSASYSSATAKSGTMAQASIEPEMTLRSRAKQYERKKYTADARKRQRKIKETKRNRNTPNGSIKGRLAQGQYDTESSEEEEESEEESDEELTADDSDVDSATSATDHKTGDRTKKVSTAAAASKSRAVQASASSTSDGNVQASAGSKLSGKPPIGASASTKSLGTSATECSEASLRQVTTKSGATVTVSKSGPSSGSGRARTSADGHSATETSDTGNESNADSAHSGHGEPGRGGSNTAGAGRQSSERDSYLGSVGGTKEERQGPISRTASVYPPEVPRHFQDVPATAHQPKIINLVKILEDGGNLSKVQARSAFAMYLQRVQQRLLQESHNKDDKGEPRHDEQMDLVLRFLKRAAGNLQQPFKVVVPSRKLPLHDRRRILAKQLGDFVHIYSRETDLLSQRTELDKKYGQTSQAKDGPESTVTKEDFRAFIGIASEGELEEVLTTYTKLNKSASIFLGSNAKTPVNPGYKFYPPPPSLGAGETALGRRKEDINQLAQGVPTTDYPVTIHIPHGATHPSNGPHSASSQSSLTSGSSGASHGPTGQTAQTAPHQAYSGNYFRPQVQPGATTSAEGMQPTTTTTTSGYARKSMGPSGMTGQHQRSASAGRYTSPLSGVDIPTSSLSSLQAAAYIYSTKLTGTMKNRPSSASKAVLTEAEKMAAQRHTLLFKSSKQSPYGKRKGRPPSANRGGSGSRPSSAGRPGSATRTRPMSAVTYRDKPDGQTAPQNYREQSEQAINEALQRLAERQAARQYSAPSAHHILAQQLANINLAASKHIAAMKTAAAAKKPRARTASWAGSSPSTGIAEGIYANVQEAESGNSRTTASELRGGDATFNSFVEDVGQGPAGWDQGYGTGIPTSSYQLQYGSHQTEGATDERDRQHQQLKQQSQELLQESKAKHQAMIAAAHTAAQQRAKHHHDGDATAAAKMVPKPPPQPAGTRKPVSTQRMARTMMLDDPGNFYSSVKYDTATGVTKSAYASGSFQPTVTRH</sequence>
<dbReference type="GO" id="GO:0015631">
    <property type="term" value="F:tubulin binding"/>
    <property type="evidence" value="ECO:0007669"/>
    <property type="project" value="TreeGrafter"/>
</dbReference>
<feature type="compositionally biased region" description="Polar residues" evidence="8">
    <location>
        <begin position="675"/>
        <end position="686"/>
    </location>
</feature>
<keyword evidence="4" id="KW-0547">Nucleotide-binding</keyword>
<evidence type="ECO:0000256" key="8">
    <source>
        <dbReference type="SAM" id="MobiDB-lite"/>
    </source>
</evidence>
<feature type="compositionally biased region" description="Polar residues" evidence="8">
    <location>
        <begin position="697"/>
        <end position="737"/>
    </location>
</feature>
<dbReference type="PANTHER" id="PTHR12241">
    <property type="entry name" value="TUBULIN POLYGLUTAMYLASE"/>
    <property type="match status" value="1"/>
</dbReference>
<feature type="compositionally biased region" description="Acidic residues" evidence="8">
    <location>
        <begin position="9"/>
        <end position="19"/>
    </location>
</feature>
<evidence type="ECO:0000256" key="2">
    <source>
        <dbReference type="ARBA" id="ARBA00022598"/>
    </source>
</evidence>
<feature type="compositionally biased region" description="Acidic residues" evidence="8">
    <location>
        <begin position="615"/>
        <end position="638"/>
    </location>
</feature>
<dbReference type="Pfam" id="PF03133">
    <property type="entry name" value="TTL"/>
    <property type="match status" value="1"/>
</dbReference>
<feature type="region of interest" description="Disordered" evidence="8">
    <location>
        <begin position="1206"/>
        <end position="1271"/>
    </location>
</feature>
<comment type="catalytic activity">
    <reaction evidence="7">
        <text>L-glutamyl-[protein] + L-glutamate + ATP = gamma-L-glutamyl-L-glutamyl-[protein] + ADP + phosphate + H(+)</text>
        <dbReference type="Rhea" id="RHEA:60144"/>
        <dbReference type="Rhea" id="RHEA-COMP:10208"/>
        <dbReference type="Rhea" id="RHEA-COMP:15517"/>
        <dbReference type="ChEBI" id="CHEBI:15378"/>
        <dbReference type="ChEBI" id="CHEBI:29973"/>
        <dbReference type="ChEBI" id="CHEBI:29985"/>
        <dbReference type="ChEBI" id="CHEBI:30616"/>
        <dbReference type="ChEBI" id="CHEBI:43474"/>
        <dbReference type="ChEBI" id="CHEBI:143622"/>
        <dbReference type="ChEBI" id="CHEBI:456216"/>
    </reaction>
    <physiologicalReaction direction="left-to-right" evidence="7">
        <dbReference type="Rhea" id="RHEA:60145"/>
    </physiologicalReaction>
</comment>
<gene>
    <name evidence="9" type="primary">TTLL5</name>
    <name evidence="9" type="ORF">BLAG_LOCUS17226</name>
</gene>
<dbReference type="GO" id="GO:0036064">
    <property type="term" value="C:ciliary basal body"/>
    <property type="evidence" value="ECO:0007669"/>
    <property type="project" value="TreeGrafter"/>
</dbReference>
<accession>A0A8K0EQ51</accession>
<dbReference type="GO" id="GO:0000226">
    <property type="term" value="P:microtubule cytoskeleton organization"/>
    <property type="evidence" value="ECO:0007669"/>
    <property type="project" value="TreeGrafter"/>
</dbReference>
<keyword evidence="2" id="KW-0436">Ligase</keyword>
<feature type="region of interest" description="Disordered" evidence="8">
    <location>
        <begin position="1385"/>
        <end position="1484"/>
    </location>
</feature>
<keyword evidence="5" id="KW-0067">ATP-binding</keyword>
<dbReference type="InterPro" id="IPR004344">
    <property type="entry name" value="TTL/TTLL_fam"/>
</dbReference>
<feature type="compositionally biased region" description="Basic residues" evidence="8">
    <location>
        <begin position="584"/>
        <end position="596"/>
    </location>
</feature>
<evidence type="ECO:0000256" key="6">
    <source>
        <dbReference type="ARBA" id="ARBA00041448"/>
    </source>
</evidence>
<dbReference type="GO" id="GO:0005524">
    <property type="term" value="F:ATP binding"/>
    <property type="evidence" value="ECO:0007669"/>
    <property type="project" value="UniProtKB-KW"/>
</dbReference>
<dbReference type="GO" id="GO:0005874">
    <property type="term" value="C:microtubule"/>
    <property type="evidence" value="ECO:0007669"/>
    <property type="project" value="UniProtKB-KW"/>
</dbReference>
<feature type="compositionally biased region" description="Polar residues" evidence="8">
    <location>
        <begin position="444"/>
        <end position="453"/>
    </location>
</feature>
<dbReference type="PROSITE" id="PS51221">
    <property type="entry name" value="TTL"/>
    <property type="match status" value="1"/>
</dbReference>
<organism evidence="9 10">
    <name type="scientific">Branchiostoma lanceolatum</name>
    <name type="common">Common lancelet</name>
    <name type="synonym">Amphioxus lanceolatum</name>
    <dbReference type="NCBI Taxonomy" id="7740"/>
    <lineage>
        <taxon>Eukaryota</taxon>
        <taxon>Metazoa</taxon>
        <taxon>Chordata</taxon>
        <taxon>Cephalochordata</taxon>
        <taxon>Leptocardii</taxon>
        <taxon>Amphioxiformes</taxon>
        <taxon>Branchiostomatidae</taxon>
        <taxon>Branchiostoma</taxon>
    </lineage>
</organism>
<comment type="similarity">
    <text evidence="1">Belongs to the tubulin--tyrosine ligase family.</text>
</comment>
<evidence type="ECO:0000256" key="1">
    <source>
        <dbReference type="ARBA" id="ARBA00006820"/>
    </source>
</evidence>
<evidence type="ECO:0000256" key="5">
    <source>
        <dbReference type="ARBA" id="ARBA00022840"/>
    </source>
</evidence>
<feature type="compositionally biased region" description="Low complexity" evidence="8">
    <location>
        <begin position="1223"/>
        <end position="1244"/>
    </location>
</feature>
<evidence type="ECO:0000256" key="4">
    <source>
        <dbReference type="ARBA" id="ARBA00022741"/>
    </source>
</evidence>
<feature type="compositionally biased region" description="Polar residues" evidence="8">
    <location>
        <begin position="749"/>
        <end position="763"/>
    </location>
</feature>
<feature type="region of interest" description="Disordered" evidence="8">
    <location>
        <begin position="549"/>
        <end position="818"/>
    </location>
</feature>
<feature type="compositionally biased region" description="Polar residues" evidence="8">
    <location>
        <begin position="1082"/>
        <end position="1091"/>
    </location>
</feature>
<dbReference type="Proteomes" id="UP000838412">
    <property type="component" value="Chromosome 4"/>
</dbReference>
<keyword evidence="10" id="KW-1185">Reference proteome</keyword>
<proteinExistence type="inferred from homology"/>
<feature type="compositionally biased region" description="Polar residues" evidence="8">
    <location>
        <begin position="1396"/>
        <end position="1412"/>
    </location>
</feature>
<dbReference type="SUPFAM" id="SSF56059">
    <property type="entry name" value="Glutathione synthetase ATP-binding domain-like"/>
    <property type="match status" value="1"/>
</dbReference>
<protein>
    <recommendedName>
        <fullName evidence="6">Tubulin--tyrosine ligase-like protein 5</fullName>
    </recommendedName>
</protein>
<feature type="region of interest" description="Disordered" evidence="8">
    <location>
        <begin position="1"/>
        <end position="22"/>
    </location>
</feature>
<name>A0A8K0EQ51_BRALA</name>